<comment type="cofactor">
    <cofactor evidence="1">
        <name>FAD</name>
        <dbReference type="ChEBI" id="CHEBI:57692"/>
    </cofactor>
</comment>
<feature type="domain" description="FAD-dependent oxidoreductase 2 FAD-binding" evidence="5">
    <location>
        <begin position="3"/>
        <end position="423"/>
    </location>
</feature>
<evidence type="ECO:0000259" key="5">
    <source>
        <dbReference type="Pfam" id="PF00890"/>
    </source>
</evidence>
<keyword evidence="2" id="KW-0285">Flavoprotein</keyword>
<dbReference type="PANTHER" id="PTHR43400:SF7">
    <property type="entry name" value="FAD-DEPENDENT OXIDOREDUCTASE 2 FAD BINDING DOMAIN-CONTAINING PROTEIN"/>
    <property type="match status" value="1"/>
</dbReference>
<reference evidence="6 7" key="1">
    <citation type="submission" date="2016-10" db="EMBL/GenBank/DDBJ databases">
        <authorList>
            <person name="de Groot N.N."/>
        </authorList>
    </citation>
    <scope>NUCLEOTIDE SEQUENCE [LARGE SCALE GENOMIC DNA]</scope>
    <source>
        <strain evidence="6 7">B7-7</strain>
    </source>
</reference>
<dbReference type="Gene3D" id="3.50.50.60">
    <property type="entry name" value="FAD/NAD(P)-binding domain"/>
    <property type="match status" value="1"/>
</dbReference>
<evidence type="ECO:0000313" key="6">
    <source>
        <dbReference type="EMBL" id="SEQ38534.1"/>
    </source>
</evidence>
<dbReference type="InterPro" id="IPR027477">
    <property type="entry name" value="Succ_DH/fumarate_Rdtase_cat_sf"/>
</dbReference>
<dbReference type="AlphaFoldDB" id="A0A1H9FKV6"/>
<dbReference type="InterPro" id="IPR036188">
    <property type="entry name" value="FAD/NAD-bd_sf"/>
</dbReference>
<dbReference type="STRING" id="867345.SAMN05421693_12724"/>
<dbReference type="PANTHER" id="PTHR43400">
    <property type="entry name" value="FUMARATE REDUCTASE"/>
    <property type="match status" value="1"/>
</dbReference>
<dbReference type="Pfam" id="PF00890">
    <property type="entry name" value="FAD_binding_2"/>
    <property type="match status" value="1"/>
</dbReference>
<evidence type="ECO:0000256" key="4">
    <source>
        <dbReference type="ARBA" id="ARBA00023002"/>
    </source>
</evidence>
<evidence type="ECO:0000256" key="2">
    <source>
        <dbReference type="ARBA" id="ARBA00022630"/>
    </source>
</evidence>
<dbReference type="InterPro" id="IPR003953">
    <property type="entry name" value="FAD-dep_OxRdtase_2_FAD-bd"/>
</dbReference>
<evidence type="ECO:0000256" key="1">
    <source>
        <dbReference type="ARBA" id="ARBA00001974"/>
    </source>
</evidence>
<keyword evidence="3" id="KW-0274">FAD</keyword>
<accession>A0A1H9FKV6</accession>
<dbReference type="InterPro" id="IPR012831">
    <property type="entry name" value="CobZ"/>
</dbReference>
<evidence type="ECO:0000256" key="3">
    <source>
        <dbReference type="ARBA" id="ARBA00022827"/>
    </source>
</evidence>
<dbReference type="Gene3D" id="3.90.700.10">
    <property type="entry name" value="Succinate dehydrogenase/fumarate reductase flavoprotein, catalytic domain"/>
    <property type="match status" value="1"/>
</dbReference>
<organism evidence="6 7">
    <name type="scientific">Ectothiorhodospira magna</name>
    <dbReference type="NCBI Taxonomy" id="867345"/>
    <lineage>
        <taxon>Bacteria</taxon>
        <taxon>Pseudomonadati</taxon>
        <taxon>Pseudomonadota</taxon>
        <taxon>Gammaproteobacteria</taxon>
        <taxon>Chromatiales</taxon>
        <taxon>Ectothiorhodospiraceae</taxon>
        <taxon>Ectothiorhodospira</taxon>
    </lineage>
</organism>
<evidence type="ECO:0000313" key="7">
    <source>
        <dbReference type="Proteomes" id="UP000199496"/>
    </source>
</evidence>
<protein>
    <submittedName>
        <fullName evidence="6">Tricarballylate dehydrogenase</fullName>
    </submittedName>
</protein>
<dbReference type="NCBIfam" id="TIGR02485">
    <property type="entry name" value="CobZ_N-term"/>
    <property type="match status" value="1"/>
</dbReference>
<dbReference type="EMBL" id="FOFO01000027">
    <property type="protein sequence ID" value="SEQ38534.1"/>
    <property type="molecule type" value="Genomic_DNA"/>
</dbReference>
<gene>
    <name evidence="6" type="ORF">SAMN05421693_12724</name>
</gene>
<dbReference type="NCBIfam" id="NF006130">
    <property type="entry name" value="PRK08274.1"/>
    <property type="match status" value="1"/>
</dbReference>
<dbReference type="SUPFAM" id="SSF51905">
    <property type="entry name" value="FAD/NAD(P)-binding domain"/>
    <property type="match status" value="1"/>
</dbReference>
<keyword evidence="4" id="KW-0560">Oxidoreductase</keyword>
<proteinExistence type="predicted"/>
<sequence length="464" mass="49306">MNDVLVIGGGMAAFCAALAARRAGASVQLVDSAPRHLLGGNARHSRNLRLVHDAPSPLFPGRYTVEDCLMDLRQVSGGHMDEDLARLMAERSRELPQWLQAQGVRFEPITGGTLPWSRKTAFFLGGGRAMINALARTAEDLGVKILHDTKVLDVRLRTAPCHHLPACRDGESLTLSARTVVICSGGYQANPEALSRTWGEAAATFPVRGSPHVRGEILLSLLAQGAAPAGVPGACHLVAVNAQAPAADGGIVTRVDGMPWGLVVDRDGRRFQDEGAEITPRRYAFWGRRVARLPGARAHLILDATGLGRAPPSLYPPRQADTLEALARMLGLNPAILRETVDHYHAALRPDGPKGGHTEGLKPPKTRHALPLITPPFYAWTLAPGITFTCHGIRVDAQARIMMADGQPCDGLHGAGMIMAPTVLGTGYVAGAALTVGAVFGRIAGEEAAHRALTPHPEAEQCPK</sequence>
<dbReference type="SUPFAM" id="SSF56425">
    <property type="entry name" value="Succinate dehydrogenase/fumarate reductase flavoprotein, catalytic domain"/>
    <property type="match status" value="1"/>
</dbReference>
<dbReference type="GO" id="GO:0016491">
    <property type="term" value="F:oxidoreductase activity"/>
    <property type="evidence" value="ECO:0007669"/>
    <property type="project" value="UniProtKB-KW"/>
</dbReference>
<name>A0A1H9FKV6_9GAMM</name>
<keyword evidence="7" id="KW-1185">Reference proteome</keyword>
<dbReference type="InterPro" id="IPR050315">
    <property type="entry name" value="FAD-oxidoreductase_2"/>
</dbReference>
<dbReference type="RefSeq" id="WP_090208772.1">
    <property type="nucleotide sequence ID" value="NZ_FOFO01000027.1"/>
</dbReference>
<dbReference type="Proteomes" id="UP000199496">
    <property type="component" value="Unassembled WGS sequence"/>
</dbReference>
<dbReference type="OrthoDB" id="9813348at2"/>